<proteinExistence type="predicted"/>
<organism evidence="2 3">
    <name type="scientific">Castanea mollissima</name>
    <name type="common">Chinese chestnut</name>
    <dbReference type="NCBI Taxonomy" id="60419"/>
    <lineage>
        <taxon>Eukaryota</taxon>
        <taxon>Viridiplantae</taxon>
        <taxon>Streptophyta</taxon>
        <taxon>Embryophyta</taxon>
        <taxon>Tracheophyta</taxon>
        <taxon>Spermatophyta</taxon>
        <taxon>Magnoliopsida</taxon>
        <taxon>eudicotyledons</taxon>
        <taxon>Gunneridae</taxon>
        <taxon>Pentapetalae</taxon>
        <taxon>rosids</taxon>
        <taxon>fabids</taxon>
        <taxon>Fagales</taxon>
        <taxon>Fagaceae</taxon>
        <taxon>Castanea</taxon>
    </lineage>
</organism>
<comment type="caution">
    <text evidence="2">The sequence shown here is derived from an EMBL/GenBank/DDBJ whole genome shotgun (WGS) entry which is preliminary data.</text>
</comment>
<feature type="compositionally biased region" description="Basic and acidic residues" evidence="1">
    <location>
        <begin position="215"/>
        <end position="226"/>
    </location>
</feature>
<dbReference type="Proteomes" id="UP000737018">
    <property type="component" value="Unassembled WGS sequence"/>
</dbReference>
<protein>
    <submittedName>
        <fullName evidence="2">Uncharacterized protein</fullName>
    </submittedName>
</protein>
<feature type="region of interest" description="Disordered" evidence="1">
    <location>
        <begin position="63"/>
        <end position="162"/>
    </location>
</feature>
<evidence type="ECO:0000313" key="2">
    <source>
        <dbReference type="EMBL" id="KAF3969928.1"/>
    </source>
</evidence>
<name>A0A8J4VRC2_9ROSI</name>
<reference evidence="2" key="1">
    <citation type="submission" date="2020-03" db="EMBL/GenBank/DDBJ databases">
        <title>Castanea mollissima Vanexum genome sequencing.</title>
        <authorList>
            <person name="Staton M."/>
        </authorList>
    </citation>
    <scope>NUCLEOTIDE SEQUENCE</scope>
    <source>
        <tissue evidence="2">Leaf</tissue>
    </source>
</reference>
<dbReference type="PANTHER" id="PTHR38221:SF1">
    <property type="entry name" value="OVULE PROTEIN"/>
    <property type="match status" value="1"/>
</dbReference>
<dbReference type="AlphaFoldDB" id="A0A8J4VRC2"/>
<keyword evidence="3" id="KW-1185">Reference proteome</keyword>
<dbReference type="PANTHER" id="PTHR38221">
    <property type="entry name" value="BNAA04G14260D PROTEIN"/>
    <property type="match status" value="1"/>
</dbReference>
<evidence type="ECO:0000313" key="3">
    <source>
        <dbReference type="Proteomes" id="UP000737018"/>
    </source>
</evidence>
<feature type="compositionally biased region" description="Acidic residues" evidence="1">
    <location>
        <begin position="205"/>
        <end position="214"/>
    </location>
</feature>
<sequence>MDDPFAFITELCHVSASQEERLRHCGFAGPDGCSYHGANDDSDDPTQPMEVEVESTGIVMVSLPETLEEEEEEEGGKDDSTPQDLFHTPTEGSLLANSEEQQPPVAADDPEVNGPRAPQPNCTDGDEAVDLGKDSDLGFSEQSKKLGLSKNLDSEAQLTHQDTEIIEETAVEENKDEEAQISMEGSTKRKLEIPYGDTVIVDSELEEDDWEEGEEKNQEKLREKANGSKRYRVLPASMAQEENRAEGVKNNRGVIGKEVTILDVLKMLKQRCDDGEKDDGLKGVSVLEICMRRGVTFPRPCWWPKKGFEVFDDEDE</sequence>
<dbReference type="EMBL" id="JRKL02000592">
    <property type="protein sequence ID" value="KAF3969928.1"/>
    <property type="molecule type" value="Genomic_DNA"/>
</dbReference>
<accession>A0A8J4VRC2</accession>
<feature type="region of interest" description="Disordered" evidence="1">
    <location>
        <begin position="205"/>
        <end position="227"/>
    </location>
</feature>
<evidence type="ECO:0000256" key="1">
    <source>
        <dbReference type="SAM" id="MobiDB-lite"/>
    </source>
</evidence>
<dbReference type="OrthoDB" id="1557914at2759"/>
<feature type="compositionally biased region" description="Acidic residues" evidence="1">
    <location>
        <begin position="66"/>
        <end position="76"/>
    </location>
</feature>
<gene>
    <name evidence="2" type="ORF">CMV_006329</name>
</gene>